<dbReference type="PANTHER" id="PTHR11006">
    <property type="entry name" value="PROTEIN ARGININE N-METHYLTRANSFERASE"/>
    <property type="match status" value="1"/>
</dbReference>
<organism evidence="5 6">
    <name type="scientific">Ramlibacter henchirensis</name>
    <dbReference type="NCBI Taxonomy" id="204072"/>
    <lineage>
        <taxon>Bacteria</taxon>
        <taxon>Pseudomonadati</taxon>
        <taxon>Pseudomonadota</taxon>
        <taxon>Betaproteobacteria</taxon>
        <taxon>Burkholderiales</taxon>
        <taxon>Comamonadaceae</taxon>
        <taxon>Ramlibacter</taxon>
    </lineage>
</organism>
<name>A0A4Z0BJC0_9BURK</name>
<keyword evidence="3" id="KW-0949">S-adenosyl-L-methionine</keyword>
<dbReference type="SUPFAM" id="SSF48452">
    <property type="entry name" value="TPR-like"/>
    <property type="match status" value="2"/>
</dbReference>
<comment type="caution">
    <text evidence="5">The sequence shown here is derived from an EMBL/GenBank/DDBJ whole genome shotgun (WGS) entry which is preliminary data.</text>
</comment>
<dbReference type="OrthoDB" id="5383291at2"/>
<sequence>MNSTLDRVKQGFREGRHAQAIAECEALCRQEPSNLAARRLCAKMHALTGNYTRALELFRALRNPDREDGEILFNIGACEKELKRFDEAAATFATYTDKFPNDAGGWANLADCKFQLNEFDEGLRLARKAIGADPSLAPELARSRVQRGDSLQGEGRLLEAAADYKAALAIAPGDAATLKKATTCLLESNRGPEAIELCRDVLRADPDSLTAKLGAEWLLSQMVPIWHVPMMNEQERNGAFHAALQSAVSSQDTVLEIGTGSGLLAMMAARLGAKKVFTCEAVPLVADTATRIVERNGYADRVTVLAKPSQAVQLGQDLPGKADVLVHEIFSSELLGENVLSAIEDAKVRLLKPGGKILPAAASIMVALVTGEDLAKNLHVAESFGFDLSQFNAIQPRKRPLYREDLAPALMSEPVEAFRFDFLKQTSFPAEKKRIQVAVTQAGVCHGLIQWIRLDFGNGIVYENHPSARKPVSNWQHTIYAFEAPVRLEAGSRIAINAWHDRSRPWFERAAEPAR</sequence>
<dbReference type="Pfam" id="PF22528">
    <property type="entry name" value="PRMT_C"/>
    <property type="match status" value="1"/>
</dbReference>
<accession>A0A4Z0BJC0</accession>
<proteinExistence type="predicted"/>
<dbReference type="SUPFAM" id="SSF53335">
    <property type="entry name" value="S-adenosyl-L-methionine-dependent methyltransferases"/>
    <property type="match status" value="1"/>
</dbReference>
<dbReference type="InterPro" id="IPR029063">
    <property type="entry name" value="SAM-dependent_MTases_sf"/>
</dbReference>
<dbReference type="InterPro" id="IPR019734">
    <property type="entry name" value="TPR_rpt"/>
</dbReference>
<keyword evidence="1" id="KW-0489">Methyltransferase</keyword>
<evidence type="ECO:0000259" key="4">
    <source>
        <dbReference type="Pfam" id="PF22528"/>
    </source>
</evidence>
<evidence type="ECO:0000256" key="3">
    <source>
        <dbReference type="ARBA" id="ARBA00022691"/>
    </source>
</evidence>
<dbReference type="Pfam" id="PF06325">
    <property type="entry name" value="PrmA"/>
    <property type="match status" value="1"/>
</dbReference>
<dbReference type="InterPro" id="IPR011990">
    <property type="entry name" value="TPR-like_helical_dom_sf"/>
</dbReference>
<dbReference type="GO" id="GO:0032259">
    <property type="term" value="P:methylation"/>
    <property type="evidence" value="ECO:0007669"/>
    <property type="project" value="UniProtKB-KW"/>
</dbReference>
<dbReference type="GO" id="GO:0016274">
    <property type="term" value="F:protein-arginine N-methyltransferase activity"/>
    <property type="evidence" value="ECO:0007669"/>
    <property type="project" value="InterPro"/>
</dbReference>
<dbReference type="RefSeq" id="WP_135265648.1">
    <property type="nucleotide sequence ID" value="NZ_SMLM01000004.1"/>
</dbReference>
<dbReference type="SMART" id="SM00028">
    <property type="entry name" value="TPR"/>
    <property type="match status" value="4"/>
</dbReference>
<dbReference type="Pfam" id="PF14559">
    <property type="entry name" value="TPR_19"/>
    <property type="match status" value="2"/>
</dbReference>
<dbReference type="GO" id="GO:0042054">
    <property type="term" value="F:histone methyltransferase activity"/>
    <property type="evidence" value="ECO:0007669"/>
    <property type="project" value="TreeGrafter"/>
</dbReference>
<dbReference type="Pfam" id="PF13432">
    <property type="entry name" value="TPR_16"/>
    <property type="match status" value="1"/>
</dbReference>
<dbReference type="InterPro" id="IPR025799">
    <property type="entry name" value="Arg_MeTrfase"/>
</dbReference>
<dbReference type="InterPro" id="IPR055135">
    <property type="entry name" value="PRMT_dom"/>
</dbReference>
<dbReference type="EMBL" id="SMLM01000004">
    <property type="protein sequence ID" value="TFY99422.1"/>
    <property type="molecule type" value="Genomic_DNA"/>
</dbReference>
<dbReference type="PANTHER" id="PTHR11006:SF4">
    <property type="entry name" value="PROTEIN ARGININE N-METHYLTRANSFERASE 7"/>
    <property type="match status" value="1"/>
</dbReference>
<evidence type="ECO:0000256" key="1">
    <source>
        <dbReference type="ARBA" id="ARBA00022603"/>
    </source>
</evidence>
<gene>
    <name evidence="5" type="ORF">EZ313_23020</name>
</gene>
<feature type="domain" description="Protein arginine N-methyltransferase" evidence="4">
    <location>
        <begin position="361"/>
        <end position="502"/>
    </location>
</feature>
<dbReference type="CDD" id="cd02440">
    <property type="entry name" value="AdoMet_MTases"/>
    <property type="match status" value="1"/>
</dbReference>
<evidence type="ECO:0000256" key="2">
    <source>
        <dbReference type="ARBA" id="ARBA00022679"/>
    </source>
</evidence>
<reference evidence="5 6" key="1">
    <citation type="submission" date="2019-03" db="EMBL/GenBank/DDBJ databases">
        <title>Ramlibacter henchirensis DSM 14656, whole genome shotgun sequence.</title>
        <authorList>
            <person name="Zhang X."/>
            <person name="Feng G."/>
            <person name="Zhu H."/>
        </authorList>
    </citation>
    <scope>NUCLEOTIDE SEQUENCE [LARGE SCALE GENOMIC DNA]</scope>
    <source>
        <strain evidence="5 6">DSM 14656</strain>
    </source>
</reference>
<dbReference type="Gene3D" id="3.40.50.150">
    <property type="entry name" value="Vaccinia Virus protein VP39"/>
    <property type="match status" value="1"/>
</dbReference>
<keyword evidence="6" id="KW-1185">Reference proteome</keyword>
<evidence type="ECO:0000313" key="5">
    <source>
        <dbReference type="EMBL" id="TFY99422.1"/>
    </source>
</evidence>
<dbReference type="Gene3D" id="1.25.40.10">
    <property type="entry name" value="Tetratricopeptide repeat domain"/>
    <property type="match status" value="2"/>
</dbReference>
<protein>
    <submittedName>
        <fullName evidence="5">Tetratricopeptide repeat protein</fullName>
    </submittedName>
</protein>
<keyword evidence="2" id="KW-0808">Transferase</keyword>
<dbReference type="Gene3D" id="2.70.160.11">
    <property type="entry name" value="Hnrnp arginine n-methyltransferase1"/>
    <property type="match status" value="1"/>
</dbReference>
<dbReference type="AlphaFoldDB" id="A0A4Z0BJC0"/>
<dbReference type="PROSITE" id="PS51678">
    <property type="entry name" value="SAM_MT_PRMT"/>
    <property type="match status" value="1"/>
</dbReference>
<dbReference type="Proteomes" id="UP000298180">
    <property type="component" value="Unassembled WGS sequence"/>
</dbReference>
<evidence type="ECO:0000313" key="6">
    <source>
        <dbReference type="Proteomes" id="UP000298180"/>
    </source>
</evidence>